<dbReference type="InterPro" id="IPR025452">
    <property type="entry name" value="DUF4218"/>
</dbReference>
<reference evidence="4 5" key="1">
    <citation type="journal article" date="2018" name="PLoS Genet.">
        <title>Population sequencing reveals clonal diversity and ancestral inbreeding in the grapevine cultivar Chardonnay.</title>
        <authorList>
            <person name="Roach M.J."/>
            <person name="Johnson D.L."/>
            <person name="Bohlmann J."/>
            <person name="van Vuuren H.J."/>
            <person name="Jones S.J."/>
            <person name="Pretorius I.S."/>
            <person name="Schmidt S.A."/>
            <person name="Borneman A.R."/>
        </authorList>
    </citation>
    <scope>NUCLEOTIDE SEQUENCE [LARGE SCALE GENOMIC DNA]</scope>
    <source>
        <strain evidence="5">cv. Chardonnay</strain>
        <tissue evidence="4">Leaf</tissue>
    </source>
</reference>
<comment type="caution">
    <text evidence="4">The sequence shown here is derived from an EMBL/GenBank/DDBJ whole genome shotgun (WGS) entry which is preliminary data.</text>
</comment>
<dbReference type="InterPro" id="IPR004242">
    <property type="entry name" value="Transposase_21"/>
</dbReference>
<sequence length="850" mass="98478">MDRSWMSKDRRSKDYADGVESFIAFALQYSTYKNSMKCPCLQCGNMIFHTPQKIREHLFFYGIDQSYHTWYWHGDAAPSGPPTSREEWHHTVEFNDVDSTIEMVQVAYDDRKNDPKLFETLLEDAQKPLYPGCRNFTKLYALVKLYNLKARYGWFDKSFSELLSILGDMLPLNNELPLSMYEAKKTLNTLGMEYEKIHACPNDCILYRNELKDATSYPTCGTSRWKLDGTGTKKRKGVPAKVMWYFPPIPRFRRLFQSPKIAKDLIWHAQEREFDGKMRHPSDFPSWKLVDHRWPDFASEPRNLRLAISADGPRQPGNDIDVYLAPLLDDLKMLWDVGVECYDVHQQEVFTLRAILLWTINDFPAYGNLSGCVVKGYFACPICGEDTFSHRLKHGKKNSYTGHKRFLPCNHPFRKQKKAFNGKTKDGLNSRLDLLEMGLRCELGPSKVVDVSALDKLQNDLVVTLCLLEKYFPPSFFDIMLHLTVHLVREVRLCGPVYLRWMYPFERFMKVLKGYVRNRNRPEGCIAECYIAEEAIEFCTEYLSNVDVIGIPISANIDQKVGAPIPGGQVVTIDSNLWLHAHHYVLENTTIVQPYIEEHMEWLKLKNPRQSKRQKWLQDEHLRTFTYWLRKKIEAAIGNNEPISETLKWIAHGPSHYISKYHGYVINGCRYHTKERDDLRTTQNSGVSIVASTMQIASAKDQNPVFGELCFYGIITEIWDLDYTMFRIPVFKCDWVDNKNGIKVDDLGFTLVDFSKIAHKSDPFILASQAKQVFYVQDQLDPRWSVVLSTPQKYFLDMEGGEDFVDNSIEHHPFIGALPQIEAFDVMDDSDATCMRGDCEGIWIENKSSM</sequence>
<organism evidence="4 5">
    <name type="scientific">Vitis vinifera</name>
    <name type="common">Grape</name>
    <dbReference type="NCBI Taxonomy" id="29760"/>
    <lineage>
        <taxon>Eukaryota</taxon>
        <taxon>Viridiplantae</taxon>
        <taxon>Streptophyta</taxon>
        <taxon>Embryophyta</taxon>
        <taxon>Tracheophyta</taxon>
        <taxon>Spermatophyta</taxon>
        <taxon>Magnoliopsida</taxon>
        <taxon>eudicotyledons</taxon>
        <taxon>Gunneridae</taxon>
        <taxon>Pentapetalae</taxon>
        <taxon>rosids</taxon>
        <taxon>Vitales</taxon>
        <taxon>Vitaceae</taxon>
        <taxon>Viteae</taxon>
        <taxon>Vitis</taxon>
    </lineage>
</organism>
<proteinExistence type="predicted"/>
<dbReference type="PANTHER" id="PTHR48258">
    <property type="entry name" value="DUF4218 DOMAIN-CONTAINING PROTEIN-RELATED"/>
    <property type="match status" value="1"/>
</dbReference>
<dbReference type="InterPro" id="IPR029480">
    <property type="entry name" value="Transpos_assoc"/>
</dbReference>
<dbReference type="PANTHER" id="PTHR48258:SF9">
    <property type="entry name" value="OS01G0348150 PROTEIN"/>
    <property type="match status" value="1"/>
</dbReference>
<dbReference type="Pfam" id="PF13963">
    <property type="entry name" value="Transpos_assoc"/>
    <property type="match status" value="1"/>
</dbReference>
<protein>
    <recommendedName>
        <fullName evidence="6">DUF4218 domain-containing protein</fullName>
    </recommendedName>
</protein>
<evidence type="ECO:0000313" key="5">
    <source>
        <dbReference type="Proteomes" id="UP000288805"/>
    </source>
</evidence>
<dbReference type="Proteomes" id="UP000288805">
    <property type="component" value="Unassembled WGS sequence"/>
</dbReference>
<dbReference type="EMBL" id="QGNW01000120">
    <property type="protein sequence ID" value="RVW94540.1"/>
    <property type="molecule type" value="Genomic_DNA"/>
</dbReference>
<feature type="domain" description="DUF4216" evidence="1">
    <location>
        <begin position="719"/>
        <end position="787"/>
    </location>
</feature>
<dbReference type="Pfam" id="PF13952">
    <property type="entry name" value="DUF4216"/>
    <property type="match status" value="1"/>
</dbReference>
<feature type="domain" description="DUF4218" evidence="2">
    <location>
        <begin position="446"/>
        <end position="547"/>
    </location>
</feature>
<gene>
    <name evidence="4" type="ORF">CK203_030792</name>
</gene>
<dbReference type="InterPro" id="IPR025312">
    <property type="entry name" value="DUF4216"/>
</dbReference>
<dbReference type="AlphaFoldDB" id="A0A438ICV2"/>
<dbReference type="Pfam" id="PF02992">
    <property type="entry name" value="Transposase_21"/>
    <property type="match status" value="1"/>
</dbReference>
<evidence type="ECO:0000313" key="4">
    <source>
        <dbReference type="EMBL" id="RVW94540.1"/>
    </source>
</evidence>
<evidence type="ECO:0008006" key="6">
    <source>
        <dbReference type="Google" id="ProtNLM"/>
    </source>
</evidence>
<dbReference type="Pfam" id="PF13960">
    <property type="entry name" value="DUF4218"/>
    <property type="match status" value="1"/>
</dbReference>
<feature type="domain" description="Transposase-associated" evidence="3">
    <location>
        <begin position="3"/>
        <end position="74"/>
    </location>
</feature>
<evidence type="ECO:0000259" key="1">
    <source>
        <dbReference type="Pfam" id="PF13952"/>
    </source>
</evidence>
<evidence type="ECO:0000259" key="2">
    <source>
        <dbReference type="Pfam" id="PF13960"/>
    </source>
</evidence>
<accession>A0A438ICV2</accession>
<evidence type="ECO:0000259" key="3">
    <source>
        <dbReference type="Pfam" id="PF13963"/>
    </source>
</evidence>
<name>A0A438ICV2_VITVI</name>